<dbReference type="Gene3D" id="3.10.450.50">
    <property type="match status" value="1"/>
</dbReference>
<keyword evidence="3" id="KW-1185">Reference proteome</keyword>
<dbReference type="AlphaFoldDB" id="A0A024GPC3"/>
<dbReference type="Proteomes" id="UP000053237">
    <property type="component" value="Unassembled WGS sequence"/>
</dbReference>
<dbReference type="InParanoid" id="A0A024GPC3"/>
<feature type="compositionally biased region" description="Polar residues" evidence="1">
    <location>
        <begin position="152"/>
        <end position="166"/>
    </location>
</feature>
<evidence type="ECO:0000256" key="1">
    <source>
        <dbReference type="SAM" id="MobiDB-lite"/>
    </source>
</evidence>
<feature type="region of interest" description="Disordered" evidence="1">
    <location>
        <begin position="144"/>
        <end position="166"/>
    </location>
</feature>
<sequence length="397" mass="44851">MVQSPCRPNQSNISRPSDATNSSNNGGNGFCRKKRRWVDPEYIAISDFLSTIGEVDESETHTGDLIGNRIDRVSLTSMSHSDGLMHEKTNTAFHASQLKKVLVNTHEDSDRISDVCLDQDFAFENQLHWSEKAHTEDFRKTQAEDETYDHWPSSTTHTRTSVSDAGEASQNVLSSCSLSRNTRLTELEQYVRELESDNLRLKQTLSLGKSSARMFTVGNDIRNEIDQMLEERTRIVEELVDQLNGPCLSAEVASRIWHPQCRISVGVCEWDAVGRGETISLWDLIRSIFTNVAIDIVDLRPHFSDGEMILTKWRIQGEVASTTQLKALCSSHKCPSLIKIALMSIKSTDLTFTVNVYIIFDQFQIAEQHHCWDQVGVFRRLFGGQLPTSLLNSLNVN</sequence>
<organism evidence="2 3">
    <name type="scientific">Albugo candida</name>
    <dbReference type="NCBI Taxonomy" id="65357"/>
    <lineage>
        <taxon>Eukaryota</taxon>
        <taxon>Sar</taxon>
        <taxon>Stramenopiles</taxon>
        <taxon>Oomycota</taxon>
        <taxon>Peronosporomycetes</taxon>
        <taxon>Albuginales</taxon>
        <taxon>Albuginaceae</taxon>
        <taxon>Albugo</taxon>
    </lineage>
</organism>
<dbReference type="OrthoDB" id="159345at2759"/>
<evidence type="ECO:0000313" key="3">
    <source>
        <dbReference type="Proteomes" id="UP000053237"/>
    </source>
</evidence>
<reference evidence="2 3" key="1">
    <citation type="submission" date="2012-05" db="EMBL/GenBank/DDBJ databases">
        <title>Recombination and specialization in a pathogen metapopulation.</title>
        <authorList>
            <person name="Gardiner A."/>
            <person name="Kemen E."/>
            <person name="Schultz-Larsen T."/>
            <person name="MacLean D."/>
            <person name="Van Oosterhout C."/>
            <person name="Jones J.D.G."/>
        </authorList>
    </citation>
    <scope>NUCLEOTIDE SEQUENCE [LARGE SCALE GENOMIC DNA]</scope>
    <source>
        <strain evidence="2 3">Ac Nc2</strain>
    </source>
</reference>
<name>A0A024GPC3_9STRA</name>
<gene>
    <name evidence="2" type="ORF">BN9_092640</name>
</gene>
<feature type="compositionally biased region" description="Polar residues" evidence="1">
    <location>
        <begin position="1"/>
        <end position="25"/>
    </location>
</feature>
<evidence type="ECO:0000313" key="2">
    <source>
        <dbReference type="EMBL" id="CCI48202.1"/>
    </source>
</evidence>
<accession>A0A024GPC3</accession>
<dbReference type="EMBL" id="CAIX01000209">
    <property type="protein sequence ID" value="CCI48202.1"/>
    <property type="molecule type" value="Genomic_DNA"/>
</dbReference>
<comment type="caution">
    <text evidence="2">The sequence shown here is derived from an EMBL/GenBank/DDBJ whole genome shotgun (WGS) entry which is preliminary data.</text>
</comment>
<protein>
    <submittedName>
        <fullName evidence="2">Uncharacterized protein</fullName>
    </submittedName>
</protein>
<proteinExistence type="predicted"/>
<feature type="region of interest" description="Disordered" evidence="1">
    <location>
        <begin position="1"/>
        <end position="30"/>
    </location>
</feature>